<accession>A0A2I1GLX3</accession>
<proteinExistence type="predicted"/>
<comment type="caution">
    <text evidence="1">The sequence shown here is derived from an EMBL/GenBank/DDBJ whole genome shotgun (WGS) entry which is preliminary data.</text>
</comment>
<keyword evidence="2" id="KW-1185">Reference proteome</keyword>
<reference evidence="1 2" key="1">
    <citation type="submission" date="2015-10" db="EMBL/GenBank/DDBJ databases">
        <title>Genome analyses suggest a sexual origin of heterokaryosis in a supposedly ancient asexual fungus.</title>
        <authorList>
            <person name="Ropars J."/>
            <person name="Sedzielewska K."/>
            <person name="Noel J."/>
            <person name="Charron P."/>
            <person name="Farinelli L."/>
            <person name="Marton T."/>
            <person name="Kruger M."/>
            <person name="Pelin A."/>
            <person name="Brachmann A."/>
            <person name="Corradi N."/>
        </authorList>
    </citation>
    <scope>NUCLEOTIDE SEQUENCE [LARGE SCALE GENOMIC DNA]</scope>
    <source>
        <strain evidence="1 2">A4</strain>
    </source>
</reference>
<evidence type="ECO:0000313" key="2">
    <source>
        <dbReference type="Proteomes" id="UP000234323"/>
    </source>
</evidence>
<protein>
    <submittedName>
        <fullName evidence="1">Uncharacterized protein</fullName>
    </submittedName>
</protein>
<evidence type="ECO:0000313" key="1">
    <source>
        <dbReference type="EMBL" id="PKY47554.1"/>
    </source>
</evidence>
<dbReference type="EMBL" id="LLXI01000555">
    <property type="protein sequence ID" value="PKY47554.1"/>
    <property type="molecule type" value="Genomic_DNA"/>
</dbReference>
<gene>
    <name evidence="1" type="ORF">RhiirA4_462782</name>
</gene>
<organism evidence="1 2">
    <name type="scientific">Rhizophagus irregularis</name>
    <dbReference type="NCBI Taxonomy" id="588596"/>
    <lineage>
        <taxon>Eukaryota</taxon>
        <taxon>Fungi</taxon>
        <taxon>Fungi incertae sedis</taxon>
        <taxon>Mucoromycota</taxon>
        <taxon>Glomeromycotina</taxon>
        <taxon>Glomeromycetes</taxon>
        <taxon>Glomerales</taxon>
        <taxon>Glomeraceae</taxon>
        <taxon>Rhizophagus</taxon>
    </lineage>
</organism>
<name>A0A2I1GLX3_9GLOM</name>
<dbReference type="Proteomes" id="UP000234323">
    <property type="component" value="Unassembled WGS sequence"/>
</dbReference>
<dbReference type="AlphaFoldDB" id="A0A2I1GLX3"/>
<sequence>MEKRLHQKALQNGHSRRCVSFTDSASFRPSLMSAKTWKMILLTKYYNQTEGPSRVHSNQLTPNYKNCWCNKSKEQGFFKDIAQNAVQLESALSNHAKVWYFMECSYNEGKPSFKLSEPVTVVCKDEDLQAKVEKVLRRLLEEAQKLDTVLDIGKEREIKRVRSIGNLARKSN</sequence>